<evidence type="ECO:0000313" key="2">
    <source>
        <dbReference type="EMBL" id="KAJ6831639.1"/>
    </source>
</evidence>
<feature type="region of interest" description="Disordered" evidence="1">
    <location>
        <begin position="80"/>
        <end position="100"/>
    </location>
</feature>
<reference evidence="2" key="1">
    <citation type="journal article" date="2023" name="GigaByte">
        <title>Genome assembly of the bearded iris, Iris pallida Lam.</title>
        <authorList>
            <person name="Bruccoleri R.E."/>
            <person name="Oakeley E.J."/>
            <person name="Faust A.M.E."/>
            <person name="Altorfer M."/>
            <person name="Dessus-Babus S."/>
            <person name="Burckhardt D."/>
            <person name="Oertli M."/>
            <person name="Naumann U."/>
            <person name="Petersen F."/>
            <person name="Wong J."/>
        </authorList>
    </citation>
    <scope>NUCLEOTIDE SEQUENCE</scope>
    <source>
        <strain evidence="2">GSM-AAB239-AS_SAM_17_03QT</strain>
    </source>
</reference>
<sequence length="100" mass="11139">MASRFELRRIGDSAELEDLRSEGGGGWLSDGAEIEGPAHENRGGAVFVMAVLQSRKRWNRGSSLINDEVAVRDCVRRERGRSRGDPVEVNGSGRRSSRWR</sequence>
<proteinExistence type="predicted"/>
<accession>A0AAX6GSD6</accession>
<comment type="caution">
    <text evidence="2">The sequence shown here is derived from an EMBL/GenBank/DDBJ whole genome shotgun (WGS) entry which is preliminary data.</text>
</comment>
<dbReference type="AlphaFoldDB" id="A0AAX6GSD6"/>
<gene>
    <name evidence="2" type="ORF">M6B38_347710</name>
</gene>
<name>A0AAX6GSD6_IRIPA</name>
<reference evidence="2" key="2">
    <citation type="submission" date="2023-04" db="EMBL/GenBank/DDBJ databases">
        <authorList>
            <person name="Bruccoleri R.E."/>
            <person name="Oakeley E.J."/>
            <person name="Faust A.-M."/>
            <person name="Dessus-Babus S."/>
            <person name="Altorfer M."/>
            <person name="Burckhardt D."/>
            <person name="Oertli M."/>
            <person name="Naumann U."/>
            <person name="Petersen F."/>
            <person name="Wong J."/>
        </authorList>
    </citation>
    <scope>NUCLEOTIDE SEQUENCE</scope>
    <source>
        <strain evidence="2">GSM-AAB239-AS_SAM_17_03QT</strain>
        <tissue evidence="2">Leaf</tissue>
    </source>
</reference>
<protein>
    <submittedName>
        <fullName evidence="2">Uncharacterized protein</fullName>
    </submittedName>
</protein>
<dbReference type="Proteomes" id="UP001140949">
    <property type="component" value="Unassembled WGS sequence"/>
</dbReference>
<evidence type="ECO:0000256" key="1">
    <source>
        <dbReference type="SAM" id="MobiDB-lite"/>
    </source>
</evidence>
<dbReference type="EMBL" id="JANAVB010016599">
    <property type="protein sequence ID" value="KAJ6831639.1"/>
    <property type="molecule type" value="Genomic_DNA"/>
</dbReference>
<keyword evidence="3" id="KW-1185">Reference proteome</keyword>
<organism evidence="2 3">
    <name type="scientific">Iris pallida</name>
    <name type="common">Sweet iris</name>
    <dbReference type="NCBI Taxonomy" id="29817"/>
    <lineage>
        <taxon>Eukaryota</taxon>
        <taxon>Viridiplantae</taxon>
        <taxon>Streptophyta</taxon>
        <taxon>Embryophyta</taxon>
        <taxon>Tracheophyta</taxon>
        <taxon>Spermatophyta</taxon>
        <taxon>Magnoliopsida</taxon>
        <taxon>Liliopsida</taxon>
        <taxon>Asparagales</taxon>
        <taxon>Iridaceae</taxon>
        <taxon>Iridoideae</taxon>
        <taxon>Irideae</taxon>
        <taxon>Iris</taxon>
    </lineage>
</organism>
<evidence type="ECO:0000313" key="3">
    <source>
        <dbReference type="Proteomes" id="UP001140949"/>
    </source>
</evidence>